<accession>A0A1E7EPJ5</accession>
<feature type="region of interest" description="Disordered" evidence="5">
    <location>
        <begin position="54"/>
        <end position="76"/>
    </location>
</feature>
<sequence length="852" mass="96540">MWGNLADRIGATDINSALEKIGNAVAPREGIVSKVASTTPFRFAGMLATRALGDNNTRRSPVENADYTESNDDDDDEGIKLFTQKLLKKDEDYMEATRSLNNDSANNLWADDDDDEDEEFAYKNNKTTTDKDRTLFSSISIPEKEKNQPVSGKYLTTTADYNDVVEKIMDKRRMTVQTAVVAPVIVDKKLPHTTTSVVVENVKDETNGMVQTASTPVVVVVEKLSQTTSVIENVKDKTNDNTKQVNQLNVSRKEATKLDKEQVGLSFAGTSIGIEEESSKVSSSLDNTEKRNHDGQETLLPATGRKQTPPEPEPPVLGRYGSQDTTDKKIAVNVIAVDKSDTYKPIDKTTKQKLLDAEFNCKELQIKLELANQEMEALRSQVQRDKEKAEIEKDELITQFTSKEVRLLQATSEENQNQTLLLEQEFSTRIQTLEQSLVKERQEAQEEQAEYRKLLRESYANVDRTENQLKATLGKYENEISQAKQQEERVLRKADDRVAQTMAILDERDEEISRLKKSIRSIESKAKEHKEGEEEADEELDELHEENDSLRLVIENLKLDTKKVRDELSALKSESENSSGLRMELTMLKEQNNREKSKNNSLVDSAMSSRTQIESERDTALSELRDAKQQLAAALGDLEISRADNTRIMTANNNLQSALEAFQDERQAEMGMIDEQRREAEEGVKSAHATATSALKQIHEAEMYEIQKAGDKAVKNLMHEMELLENDMEKLKSEKNQMRRSLDEAIHRLQSTQEDVIDRNMMKNILVDWCTLNDQNKREQILQLMANLLHFSEDEREKVHLTSTSHRNSVGSRVVGALRAPLPPSKADIEHLEGSNVREKWINFLMAETDDG</sequence>
<evidence type="ECO:0000256" key="4">
    <source>
        <dbReference type="SAM" id="Coils"/>
    </source>
</evidence>
<dbReference type="GO" id="GO:0007030">
    <property type="term" value="P:Golgi organization"/>
    <property type="evidence" value="ECO:0007669"/>
    <property type="project" value="TreeGrafter"/>
</dbReference>
<dbReference type="InterPro" id="IPR000237">
    <property type="entry name" value="GRIP_dom"/>
</dbReference>
<evidence type="ECO:0000256" key="3">
    <source>
        <dbReference type="ARBA" id="ARBA00023054"/>
    </source>
</evidence>
<gene>
    <name evidence="7" type="ORF">FRACYDRAFT_264790</name>
</gene>
<dbReference type="AlphaFoldDB" id="A0A1E7EPJ5"/>
<dbReference type="InterPro" id="IPR019459">
    <property type="entry name" value="GRAB"/>
</dbReference>
<feature type="coiled-coil region" evidence="4">
    <location>
        <begin position="714"/>
        <end position="755"/>
    </location>
</feature>
<dbReference type="PROSITE" id="PS50913">
    <property type="entry name" value="GRIP"/>
    <property type="match status" value="1"/>
</dbReference>
<evidence type="ECO:0000256" key="1">
    <source>
        <dbReference type="ARBA" id="ARBA00004555"/>
    </source>
</evidence>
<dbReference type="KEGG" id="fcy:FRACYDRAFT_264790"/>
<dbReference type="GO" id="GO:0006888">
    <property type="term" value="P:endoplasmic reticulum to Golgi vesicle-mediated transport"/>
    <property type="evidence" value="ECO:0007669"/>
    <property type="project" value="TreeGrafter"/>
</dbReference>
<dbReference type="Pfam" id="PF10375">
    <property type="entry name" value="GRAB"/>
    <property type="match status" value="1"/>
</dbReference>
<feature type="compositionally biased region" description="Basic and acidic residues" evidence="5">
    <location>
        <begin position="287"/>
        <end position="296"/>
    </location>
</feature>
<dbReference type="OrthoDB" id="71227at2759"/>
<reference evidence="7 8" key="1">
    <citation type="submission" date="2016-09" db="EMBL/GenBank/DDBJ databases">
        <title>Extensive genetic diversity and differential bi-allelic expression allows diatom success in the polar Southern Ocean.</title>
        <authorList>
            <consortium name="DOE Joint Genome Institute"/>
            <person name="Mock T."/>
            <person name="Otillar R.P."/>
            <person name="Strauss J."/>
            <person name="Dupont C."/>
            <person name="Frickenhaus S."/>
            <person name="Maumus F."/>
            <person name="Mcmullan M."/>
            <person name="Sanges R."/>
            <person name="Schmutz J."/>
            <person name="Toseland A."/>
            <person name="Valas R."/>
            <person name="Veluchamy A."/>
            <person name="Ward B.J."/>
            <person name="Allen A."/>
            <person name="Barry K."/>
            <person name="Falciatore A."/>
            <person name="Ferrante M."/>
            <person name="Fortunato A.E."/>
            <person name="Gloeckner G."/>
            <person name="Gruber A."/>
            <person name="Hipkin R."/>
            <person name="Janech M."/>
            <person name="Kroth P."/>
            <person name="Leese F."/>
            <person name="Lindquist E."/>
            <person name="Lyon B.R."/>
            <person name="Martin J."/>
            <person name="Mayer C."/>
            <person name="Parker M."/>
            <person name="Quesneville H."/>
            <person name="Raymond J."/>
            <person name="Uhlig C."/>
            <person name="Valentin K.U."/>
            <person name="Worden A.Z."/>
            <person name="Armbrust E.V."/>
            <person name="Bowler C."/>
            <person name="Green B."/>
            <person name="Moulton V."/>
            <person name="Van Oosterhout C."/>
            <person name="Grigoriev I."/>
        </authorList>
    </citation>
    <scope>NUCLEOTIDE SEQUENCE [LARGE SCALE GENOMIC DNA]</scope>
    <source>
        <strain evidence="7 8">CCMP1102</strain>
    </source>
</reference>
<organism evidence="7 8">
    <name type="scientific">Fragilariopsis cylindrus CCMP1102</name>
    <dbReference type="NCBI Taxonomy" id="635003"/>
    <lineage>
        <taxon>Eukaryota</taxon>
        <taxon>Sar</taxon>
        <taxon>Stramenopiles</taxon>
        <taxon>Ochrophyta</taxon>
        <taxon>Bacillariophyta</taxon>
        <taxon>Bacillariophyceae</taxon>
        <taxon>Bacillariophycidae</taxon>
        <taxon>Bacillariales</taxon>
        <taxon>Bacillariaceae</taxon>
        <taxon>Fragilariopsis</taxon>
    </lineage>
</organism>
<feature type="compositionally biased region" description="Polar residues" evidence="5">
    <location>
        <begin position="599"/>
        <end position="611"/>
    </location>
</feature>
<feature type="region of interest" description="Disordered" evidence="5">
    <location>
        <begin position="524"/>
        <end position="543"/>
    </location>
</feature>
<evidence type="ECO:0000256" key="5">
    <source>
        <dbReference type="SAM" id="MobiDB-lite"/>
    </source>
</evidence>
<evidence type="ECO:0000256" key="2">
    <source>
        <dbReference type="ARBA" id="ARBA00023034"/>
    </source>
</evidence>
<proteinExistence type="predicted"/>
<dbReference type="PANTHER" id="PTHR18921:SF2">
    <property type="entry name" value="THYROID RECEPTOR-INTERACTING PROTEIN 11"/>
    <property type="match status" value="1"/>
</dbReference>
<comment type="subcellular location">
    <subcellularLocation>
        <location evidence="1">Golgi apparatus</location>
    </subcellularLocation>
</comment>
<name>A0A1E7EPJ5_9STRA</name>
<keyword evidence="2" id="KW-0333">Golgi apparatus</keyword>
<feature type="domain" description="GRIP" evidence="6">
    <location>
        <begin position="752"/>
        <end position="802"/>
    </location>
</feature>
<dbReference type="GO" id="GO:0031267">
    <property type="term" value="F:small GTPase binding"/>
    <property type="evidence" value="ECO:0007669"/>
    <property type="project" value="TreeGrafter"/>
</dbReference>
<dbReference type="GO" id="GO:0005794">
    <property type="term" value="C:Golgi apparatus"/>
    <property type="evidence" value="ECO:0007669"/>
    <property type="project" value="UniProtKB-SubCell"/>
</dbReference>
<evidence type="ECO:0000313" key="8">
    <source>
        <dbReference type="Proteomes" id="UP000095751"/>
    </source>
</evidence>
<dbReference type="Proteomes" id="UP000095751">
    <property type="component" value="Unassembled WGS sequence"/>
</dbReference>
<keyword evidence="8" id="KW-1185">Reference proteome</keyword>
<feature type="region of interest" description="Disordered" evidence="5">
    <location>
        <begin position="592"/>
        <end position="611"/>
    </location>
</feature>
<evidence type="ECO:0000313" key="7">
    <source>
        <dbReference type="EMBL" id="OEU07910.1"/>
    </source>
</evidence>
<evidence type="ECO:0000259" key="6">
    <source>
        <dbReference type="PROSITE" id="PS50913"/>
    </source>
</evidence>
<dbReference type="InParanoid" id="A0A1E7EPJ5"/>
<feature type="coiled-coil region" evidence="4">
    <location>
        <begin position="354"/>
        <end position="399"/>
    </location>
</feature>
<keyword evidence="3 4" id="KW-0175">Coiled coil</keyword>
<feature type="compositionally biased region" description="Acidic residues" evidence="5">
    <location>
        <begin position="533"/>
        <end position="543"/>
    </location>
</feature>
<feature type="region of interest" description="Disordered" evidence="5">
    <location>
        <begin position="276"/>
        <end position="323"/>
    </location>
</feature>
<protein>
    <recommendedName>
        <fullName evidence="6">GRIP domain-containing protein</fullName>
    </recommendedName>
</protein>
<dbReference type="EMBL" id="KV784383">
    <property type="protein sequence ID" value="OEU07910.1"/>
    <property type="molecule type" value="Genomic_DNA"/>
</dbReference>
<dbReference type="PANTHER" id="PTHR18921">
    <property type="entry name" value="MYOSIN HEAVY CHAIN - RELATED"/>
    <property type="match status" value="1"/>
</dbReference>